<keyword evidence="2" id="KW-1185">Reference proteome</keyword>
<organism evidence="1 2">
    <name type="scientific">Kribbella deserti</name>
    <dbReference type="NCBI Taxonomy" id="1926257"/>
    <lineage>
        <taxon>Bacteria</taxon>
        <taxon>Bacillati</taxon>
        <taxon>Actinomycetota</taxon>
        <taxon>Actinomycetes</taxon>
        <taxon>Propionibacteriales</taxon>
        <taxon>Kribbellaceae</taxon>
        <taxon>Kribbella</taxon>
    </lineage>
</organism>
<evidence type="ECO:0000313" key="1">
    <source>
        <dbReference type="EMBL" id="MFC0627500.1"/>
    </source>
</evidence>
<accession>A0ABV6QS96</accession>
<reference evidence="1 2" key="1">
    <citation type="submission" date="2024-09" db="EMBL/GenBank/DDBJ databases">
        <authorList>
            <person name="Sun Q."/>
            <person name="Mori K."/>
        </authorList>
    </citation>
    <scope>NUCLEOTIDE SEQUENCE [LARGE SCALE GENOMIC DNA]</scope>
    <source>
        <strain evidence="1 2">CGMCC 1.15906</strain>
    </source>
</reference>
<dbReference type="Proteomes" id="UP001589890">
    <property type="component" value="Unassembled WGS sequence"/>
</dbReference>
<dbReference type="RefSeq" id="WP_380052360.1">
    <property type="nucleotide sequence ID" value="NZ_JBHLTC010000035.1"/>
</dbReference>
<protein>
    <submittedName>
        <fullName evidence="1">Uncharacterized protein</fullName>
    </submittedName>
</protein>
<proteinExistence type="predicted"/>
<comment type="caution">
    <text evidence="1">The sequence shown here is derived from an EMBL/GenBank/DDBJ whole genome shotgun (WGS) entry which is preliminary data.</text>
</comment>
<dbReference type="EMBL" id="JBHLTC010000035">
    <property type="protein sequence ID" value="MFC0627500.1"/>
    <property type="molecule type" value="Genomic_DNA"/>
</dbReference>
<name>A0ABV6QS96_9ACTN</name>
<gene>
    <name evidence="1" type="ORF">ACFFGN_25725</name>
</gene>
<evidence type="ECO:0000313" key="2">
    <source>
        <dbReference type="Proteomes" id="UP001589890"/>
    </source>
</evidence>
<sequence length="101" mass="10953">MHTGDSAAAFSTAVAALNDVLRLEQVRVDGTVENWQQILDGLDLVITRAGRLTDCVADHLVTTSASQSVRRISVKLDEASVLIASARSDLDRLPRATHEDR</sequence>